<sequence>MSNEYGIEDYVNGDIDYRLGKLVALAKNGDHKFHTFGDPALRLPFPKVSNNLITDSPNPIFLIKEQTVSVGGSEKYSTLLVRGNDKEIPFGSDSLLYSMPGVTYAQMNSDSSQICFRIPLDAGSCNNCTAVIQIYQDSSGSNGIIQYISDIEIAGSDLSFQDDNGPEIQIYQDGKLIVEGSAILPNTGLDITLNDNSGINLMETIGHGIRYAFDKEDLTLISSEEFIYKTCSEGMVQVPVNP</sequence>
<proteinExistence type="predicted"/>
<dbReference type="EMBL" id="UINC01205836">
    <property type="protein sequence ID" value="SVE27195.1"/>
    <property type="molecule type" value="Genomic_DNA"/>
</dbReference>
<feature type="non-terminal residue" evidence="1">
    <location>
        <position position="242"/>
    </location>
</feature>
<organism evidence="1">
    <name type="scientific">marine metagenome</name>
    <dbReference type="NCBI Taxonomy" id="408172"/>
    <lineage>
        <taxon>unclassified sequences</taxon>
        <taxon>metagenomes</taxon>
        <taxon>ecological metagenomes</taxon>
    </lineage>
</organism>
<reference evidence="1" key="1">
    <citation type="submission" date="2018-05" db="EMBL/GenBank/DDBJ databases">
        <authorList>
            <person name="Lanie J.A."/>
            <person name="Ng W.-L."/>
            <person name="Kazmierczak K.M."/>
            <person name="Andrzejewski T.M."/>
            <person name="Davidsen T.M."/>
            <person name="Wayne K.J."/>
            <person name="Tettelin H."/>
            <person name="Glass J.I."/>
            <person name="Rusch D."/>
            <person name="Podicherti R."/>
            <person name="Tsui H.-C.T."/>
            <person name="Winkler M.E."/>
        </authorList>
    </citation>
    <scope>NUCLEOTIDE SEQUENCE</scope>
</reference>
<gene>
    <name evidence="1" type="ORF">METZ01_LOCUS480049</name>
</gene>
<name>A0A383C6E2_9ZZZZ</name>
<protein>
    <submittedName>
        <fullName evidence="1">Uncharacterized protein</fullName>
    </submittedName>
</protein>
<dbReference type="AlphaFoldDB" id="A0A383C6E2"/>
<accession>A0A383C6E2</accession>
<evidence type="ECO:0000313" key="1">
    <source>
        <dbReference type="EMBL" id="SVE27195.1"/>
    </source>
</evidence>